<reference evidence="2 3" key="1">
    <citation type="journal article" date="2009" name="Nature">
        <title>Evolution of pathogenicity and sexual reproduction in eight Candida genomes.</title>
        <authorList>
            <person name="Butler G."/>
            <person name="Rasmussen M.D."/>
            <person name="Lin M.F."/>
            <person name="Santos M.A."/>
            <person name="Sakthikumar S."/>
            <person name="Munro C.A."/>
            <person name="Rheinbay E."/>
            <person name="Grabherr M."/>
            <person name="Forche A."/>
            <person name="Reedy J.L."/>
            <person name="Agrafioti I."/>
            <person name="Arnaud M.B."/>
            <person name="Bates S."/>
            <person name="Brown A.J."/>
            <person name="Brunke S."/>
            <person name="Costanzo M.C."/>
            <person name="Fitzpatrick D.A."/>
            <person name="de Groot P.W."/>
            <person name="Harris D."/>
            <person name="Hoyer L.L."/>
            <person name="Hube B."/>
            <person name="Klis F.M."/>
            <person name="Kodira C."/>
            <person name="Lennard N."/>
            <person name="Logue M.E."/>
            <person name="Martin R."/>
            <person name="Neiman A.M."/>
            <person name="Nikolaou E."/>
            <person name="Quail M.A."/>
            <person name="Quinn J."/>
            <person name="Santos M.C."/>
            <person name="Schmitzberger F.F."/>
            <person name="Sherlock G."/>
            <person name="Shah P."/>
            <person name="Silverstein K.A."/>
            <person name="Skrzypek M.S."/>
            <person name="Soll D."/>
            <person name="Staggs R."/>
            <person name="Stansfield I."/>
            <person name="Stumpf M.P."/>
            <person name="Sudbery P.E."/>
            <person name="Srikantha T."/>
            <person name="Zeng Q."/>
            <person name="Berman J."/>
            <person name="Berriman M."/>
            <person name="Heitman J."/>
            <person name="Gow N.A."/>
            <person name="Lorenz M.C."/>
            <person name="Birren B.W."/>
            <person name="Kellis M."/>
            <person name="Cuomo C.A."/>
        </authorList>
    </citation>
    <scope>NUCLEOTIDE SEQUENCE [LARGE SCALE GENOMIC DNA]</scope>
    <source>
        <strain evidence="3">ATCC 11503 / BCRC 21390 / CBS 2605 / JCM 1781 / NBRC 1676 / NRRL YB-4239</strain>
    </source>
</reference>
<dbReference type="CDD" id="cd20071">
    <property type="entry name" value="SET_SMYD"/>
    <property type="match status" value="1"/>
</dbReference>
<dbReference type="InterPro" id="IPR001214">
    <property type="entry name" value="SET_dom"/>
</dbReference>
<evidence type="ECO:0000259" key="1">
    <source>
        <dbReference type="PROSITE" id="PS50280"/>
    </source>
</evidence>
<protein>
    <recommendedName>
        <fullName evidence="1">SET domain-containing protein</fullName>
    </recommendedName>
</protein>
<dbReference type="GeneID" id="5232832"/>
<dbReference type="AlphaFoldDB" id="A5E0R4"/>
<dbReference type="Gene3D" id="2.170.270.10">
    <property type="entry name" value="SET domain"/>
    <property type="match status" value="1"/>
</dbReference>
<dbReference type="PANTHER" id="PTHR12197:SF251">
    <property type="entry name" value="EG:BACR7C10.4 PROTEIN"/>
    <property type="match status" value="1"/>
</dbReference>
<dbReference type="Pfam" id="PF00856">
    <property type="entry name" value="SET"/>
    <property type="match status" value="1"/>
</dbReference>
<organism evidence="2 3">
    <name type="scientific">Lodderomyces elongisporus (strain ATCC 11503 / CBS 2605 / JCM 1781 / NBRC 1676 / NRRL YB-4239)</name>
    <name type="common">Yeast</name>
    <name type="synonym">Saccharomyces elongisporus</name>
    <dbReference type="NCBI Taxonomy" id="379508"/>
    <lineage>
        <taxon>Eukaryota</taxon>
        <taxon>Fungi</taxon>
        <taxon>Dikarya</taxon>
        <taxon>Ascomycota</taxon>
        <taxon>Saccharomycotina</taxon>
        <taxon>Pichiomycetes</taxon>
        <taxon>Debaryomycetaceae</taxon>
        <taxon>Candida/Lodderomyces clade</taxon>
        <taxon>Lodderomyces</taxon>
    </lineage>
</organism>
<name>A5E0R4_LODEL</name>
<dbReference type="EMBL" id="CH981527">
    <property type="protein sequence ID" value="EDK45022.1"/>
    <property type="molecule type" value="Genomic_DNA"/>
</dbReference>
<dbReference type="OrthoDB" id="5945798at2759"/>
<gene>
    <name evidence="2" type="ORF">LELG_03201</name>
</gene>
<dbReference type="InterPro" id="IPR050869">
    <property type="entry name" value="H3K4_H4K5_MeTrfase"/>
</dbReference>
<sequence>MTILHGRNFPNLLEVSSIPSVNDYWKQRLYDKLTQVFYNFPIKENSKKKFYDTISNDKIQVIGKELNPGNRGIESRRYFKVGSNLMDISTLSVSFCNPVATRNAIPYIKHYQQILAPFAKTDELHETEVAILNLSIVTLFNYLEDAEFAYKINNLCTHHLQIKCDKQMCRKRDKIKNVLVQIMLSFFVDFHPALVAYKRGNIKIAKCNWKFLENFVNLIFINCNTLVDYKFRIVGYNLDPQFSMINHSCMPNSCQVETEYGCYRLINTLPINAGDEITVNYIASGIPTELRQVQLFSRYFFRCKCPLCNLKCDIFFTMQCNSCFNPIKSPSLSVVLSAPNTIIRETSCSKCCKQFDNELYIRQFQIRNFFIALIYSSKSYKDSEVEAFVNRLHMEFKSLTGNFGTASLVKMLDRAIDDFCIPEKKIETIKILIDEVMRKKVFQIYTFPFNLIVQRLLVASSEVNDFKTGMEYLKLYARYLFAIKLPTDISNQLLFNKCLYLDLADGILQLLNHLKSEKIATCFGSYQESMEILAQCAFFFYKQVDSLFELQYVEEKLISIREEFRHSNKCSKLSIHSCLEKFFTFTDANIYSTRTRFLIFNAKQKQVTLLHTFDSEEYL</sequence>
<dbReference type="PANTHER" id="PTHR12197">
    <property type="entry name" value="HISTONE-LYSINE N-METHYLTRANSFERASE SMYD"/>
    <property type="match status" value="1"/>
</dbReference>
<dbReference type="eggNOG" id="KOG2084">
    <property type="taxonomic scope" value="Eukaryota"/>
</dbReference>
<feature type="domain" description="SET" evidence="1">
    <location>
        <begin position="57"/>
        <end position="282"/>
    </location>
</feature>
<evidence type="ECO:0000313" key="3">
    <source>
        <dbReference type="Proteomes" id="UP000001996"/>
    </source>
</evidence>
<dbReference type="SUPFAM" id="SSF82199">
    <property type="entry name" value="SET domain"/>
    <property type="match status" value="1"/>
</dbReference>
<dbReference type="HOGENOM" id="CLU_475644_0_0_1"/>
<dbReference type="OMA" id="CTHQKEI"/>
<dbReference type="InterPro" id="IPR046341">
    <property type="entry name" value="SET_dom_sf"/>
</dbReference>
<dbReference type="KEGG" id="lel:PVL30_002695"/>
<dbReference type="InParanoid" id="A5E0R4"/>
<dbReference type="GO" id="GO:0005634">
    <property type="term" value="C:nucleus"/>
    <property type="evidence" value="ECO:0007669"/>
    <property type="project" value="TreeGrafter"/>
</dbReference>
<accession>A5E0R4</accession>
<dbReference type="Proteomes" id="UP000001996">
    <property type="component" value="Unassembled WGS sequence"/>
</dbReference>
<proteinExistence type="predicted"/>
<dbReference type="PROSITE" id="PS50280">
    <property type="entry name" value="SET"/>
    <property type="match status" value="1"/>
</dbReference>
<evidence type="ECO:0000313" key="2">
    <source>
        <dbReference type="EMBL" id="EDK45022.1"/>
    </source>
</evidence>
<dbReference type="STRING" id="379508.A5E0R4"/>
<dbReference type="VEuPathDB" id="FungiDB:LELG_03201"/>
<keyword evidence="3" id="KW-1185">Reference proteome</keyword>